<evidence type="ECO:0000313" key="1">
    <source>
        <dbReference type="EMBL" id="MPL87613.1"/>
    </source>
</evidence>
<evidence type="ECO:0008006" key="2">
    <source>
        <dbReference type="Google" id="ProtNLM"/>
    </source>
</evidence>
<dbReference type="AlphaFoldDB" id="A0A644VA22"/>
<comment type="caution">
    <text evidence="1">The sequence shown here is derived from an EMBL/GenBank/DDBJ whole genome shotgun (WGS) entry which is preliminary data.</text>
</comment>
<name>A0A644VA22_9ZZZZ</name>
<dbReference type="EMBL" id="VSSQ01000241">
    <property type="protein sequence ID" value="MPL87613.1"/>
    <property type="molecule type" value="Genomic_DNA"/>
</dbReference>
<protein>
    <recommendedName>
        <fullName evidence="2">Integrase catalytic domain-containing protein</fullName>
    </recommendedName>
</protein>
<proteinExistence type="predicted"/>
<sequence>MEYFNNILCLPAHMYYHVYADGPGKGEVIEENYISYSAYKLQVHRGQINVVRQGKGEGNYALIELASIPPKYRRLIDADYPDPARAAMQNPILEILRTDPEALRFYTNYRYADGSAIATNRVDNIKLWTNNASILNAVDIVYQKHVAARLKKGKKANNKDFFTNVATFLRTGDLRRFENNLPRNQVRLQEKFFEYRKIGYPAFIKNLKGNVNAVKIDENLTRLLSFIATMPTRPYNTKVVEIYRDFMAGKIELYDRSTGEEFLPEDYLDKDGNVVEFTEAAVWQKLNQPAQQVKIDKRRLGGKDFNDLHRPHRHRHAPEYSFSKISLDDRDLVWKDSGTKQRVKAYYAYDVASGCRVGSAYSMDKNEELFLDCLRDMFVFIDRNGFGVPLEVEVENHLVNKFFDDLAAMFPYLTVCAPGNSQEKRAEHFNRYVKYQVEKNNHPGIGRWWLKSKYNRVPLDRVGADFVQRMKPADKLIAEDILDTIEYNNSPHPNKAKYPGMTRMQVLIENLNPALPQLNKQFIYRYIGYETETSIQRNQYVKVQYAEYALPHPRVLERLAANNREVTAYYIPDVDGAINEVYLYQNGQFICTCEKLESYNEAKAERTEADELAKLKQDKYVAMFDSYVKGAEGEFAKIEIVKKQTSGIAPARVVKPTQVEAHQEPATDYAQKALDDFFN</sequence>
<organism evidence="1">
    <name type="scientific">bioreactor metagenome</name>
    <dbReference type="NCBI Taxonomy" id="1076179"/>
    <lineage>
        <taxon>unclassified sequences</taxon>
        <taxon>metagenomes</taxon>
        <taxon>ecological metagenomes</taxon>
    </lineage>
</organism>
<gene>
    <name evidence="1" type="ORF">SDC9_33614</name>
</gene>
<accession>A0A644VA22</accession>
<reference evidence="1" key="1">
    <citation type="submission" date="2019-08" db="EMBL/GenBank/DDBJ databases">
        <authorList>
            <person name="Kucharzyk K."/>
            <person name="Murdoch R.W."/>
            <person name="Higgins S."/>
            <person name="Loffler F."/>
        </authorList>
    </citation>
    <scope>NUCLEOTIDE SEQUENCE</scope>
</reference>